<name>A0A166AEV8_9HYPH</name>
<gene>
    <name evidence="1" type="ORF">PsAD2_00972</name>
</gene>
<sequence>MVAQAGKDLLLKLDRAGDGTFVSVAGLRSRRFALNANPIDITDAESTGRWRELLAGASTRHASLSGSGLFRDKASAEEVRAAFFAGALCNWQIILPGFGTLEGPFHLSALEYSGDYRSEVTFEISLESAGALTFTQLS</sequence>
<proteinExistence type="predicted"/>
<keyword evidence="2" id="KW-1185">Reference proteome</keyword>
<comment type="caution">
    <text evidence="1">The sequence shown here is derived from an EMBL/GenBank/DDBJ whole genome shotgun (WGS) entry which is preliminary data.</text>
</comment>
<dbReference type="PRINTS" id="PR01996">
    <property type="entry name" value="MTP1FAMILY"/>
</dbReference>
<protein>
    <submittedName>
        <fullName evidence="1">Phage major tail protein 2</fullName>
    </submittedName>
</protein>
<dbReference type="STRING" id="989403.SAMN05421798_101429"/>
<dbReference type="RefSeq" id="WP_068003102.1">
    <property type="nucleotide sequence ID" value="NZ_FOFM01000001.1"/>
</dbReference>
<dbReference type="InterPro" id="IPR022344">
    <property type="entry name" value="GTA_major-tail"/>
</dbReference>
<evidence type="ECO:0000313" key="1">
    <source>
        <dbReference type="EMBL" id="KZL20980.1"/>
    </source>
</evidence>
<reference evidence="1 2" key="1">
    <citation type="journal article" date="2016" name="Front. Microbiol.">
        <title>Comparative Genomic Analysis Reveals a Diverse Repertoire of Genes Involved in Prokaryote-Eukaryote Interactions within the Pseudovibrio Genus.</title>
        <authorList>
            <person name="Romano S."/>
            <person name="Fernandez-Guerra A."/>
            <person name="Reen F.J."/>
            <person name="Glockner F.O."/>
            <person name="Crowley S.P."/>
            <person name="O'Sullivan O."/>
            <person name="Cotter P.D."/>
            <person name="Adams C."/>
            <person name="Dobson A.D."/>
            <person name="O'Gara F."/>
        </authorList>
    </citation>
    <scope>NUCLEOTIDE SEQUENCE [LARGE SCALE GENOMIC DNA]</scope>
    <source>
        <strain evidence="1 2">Ad2</strain>
    </source>
</reference>
<organism evidence="1 2">
    <name type="scientific">Pseudovibrio axinellae</name>
    <dbReference type="NCBI Taxonomy" id="989403"/>
    <lineage>
        <taxon>Bacteria</taxon>
        <taxon>Pseudomonadati</taxon>
        <taxon>Pseudomonadota</taxon>
        <taxon>Alphaproteobacteria</taxon>
        <taxon>Hyphomicrobiales</taxon>
        <taxon>Stappiaceae</taxon>
        <taxon>Pseudovibrio</taxon>
    </lineage>
</organism>
<dbReference type="InterPro" id="IPR011855">
    <property type="entry name" value="Phgtail_TP901_1"/>
</dbReference>
<dbReference type="Proteomes" id="UP000076577">
    <property type="component" value="Unassembled WGS sequence"/>
</dbReference>
<evidence type="ECO:0000313" key="2">
    <source>
        <dbReference type="Proteomes" id="UP000076577"/>
    </source>
</evidence>
<dbReference type="Pfam" id="PF06199">
    <property type="entry name" value="Phage_tail_2"/>
    <property type="match status" value="1"/>
</dbReference>
<dbReference type="EMBL" id="LMCB01000005">
    <property type="protein sequence ID" value="KZL20980.1"/>
    <property type="molecule type" value="Genomic_DNA"/>
</dbReference>
<accession>A0A166AEV8</accession>
<dbReference type="AlphaFoldDB" id="A0A166AEV8"/>
<dbReference type="PATRIC" id="fig|989403.3.peg.1044"/>
<dbReference type="NCBIfam" id="TIGR02126">
    <property type="entry name" value="phgtail_TP901_1"/>
    <property type="match status" value="1"/>
</dbReference>
<dbReference type="OrthoDB" id="7266971at2"/>